<accession>A0ABT1PTV9</accession>
<keyword evidence="2" id="KW-1185">Reference proteome</keyword>
<dbReference type="Gene3D" id="1.10.10.1150">
    <property type="entry name" value="Coenzyme PQQ synthesis protein D (PqqD)"/>
    <property type="match status" value="1"/>
</dbReference>
<dbReference type="RefSeq" id="WP_255920010.1">
    <property type="nucleotide sequence ID" value="NZ_JANFNG010000006.1"/>
</dbReference>
<name>A0ABT1PTV9_9ACTN</name>
<dbReference type="Proteomes" id="UP001057702">
    <property type="component" value="Unassembled WGS sequence"/>
</dbReference>
<dbReference type="EMBL" id="JANFNG010000006">
    <property type="protein sequence ID" value="MCQ4081104.1"/>
    <property type="molecule type" value="Genomic_DNA"/>
</dbReference>
<evidence type="ECO:0000313" key="1">
    <source>
        <dbReference type="EMBL" id="MCQ4081104.1"/>
    </source>
</evidence>
<comment type="caution">
    <text evidence="1">The sequence shown here is derived from an EMBL/GenBank/DDBJ whole genome shotgun (WGS) entry which is preliminary data.</text>
</comment>
<reference evidence="1" key="1">
    <citation type="submission" date="2022-06" db="EMBL/GenBank/DDBJ databases">
        <title>Draft genome sequence of Streptomyces sp. RB6PN25 isolated from peat swamp forest in Thailand.</title>
        <authorList>
            <person name="Duangmal K."/>
            <person name="Klaysubun C."/>
        </authorList>
    </citation>
    <scope>NUCLEOTIDE SEQUENCE</scope>
    <source>
        <strain evidence="1">RB6PN25</strain>
    </source>
</reference>
<evidence type="ECO:0000313" key="2">
    <source>
        <dbReference type="Proteomes" id="UP001057702"/>
    </source>
</evidence>
<organism evidence="1 2">
    <name type="scientific">Streptomyces humicola</name>
    <dbReference type="NCBI Taxonomy" id="2953240"/>
    <lineage>
        <taxon>Bacteria</taxon>
        <taxon>Bacillati</taxon>
        <taxon>Actinomycetota</taxon>
        <taxon>Actinomycetes</taxon>
        <taxon>Kitasatosporales</taxon>
        <taxon>Streptomycetaceae</taxon>
        <taxon>Streptomyces</taxon>
    </lineage>
</organism>
<dbReference type="InterPro" id="IPR041881">
    <property type="entry name" value="PqqD_sf"/>
</dbReference>
<dbReference type="Pfam" id="PF05402">
    <property type="entry name" value="PqqD"/>
    <property type="match status" value="1"/>
</dbReference>
<proteinExistence type="predicted"/>
<sequence length="116" mass="12540">MSTVNDKTTLVRRLDVTARMTGQVAELSERTEGGVLLETWVGRYVVDSDGRVVWLLIDGRRNLAQVVDGVTEKLGLSAAEVRRPVHDLCERLLELGLVEELTPADAAALAQSAVAG</sequence>
<gene>
    <name evidence="1" type="ORF">NGB36_10945</name>
</gene>
<dbReference type="InterPro" id="IPR008792">
    <property type="entry name" value="PQQD"/>
</dbReference>
<protein>
    <submittedName>
        <fullName evidence="1">PqqD family peptide modification chaperone</fullName>
    </submittedName>
</protein>